<dbReference type="AlphaFoldDB" id="A0AAV4JGQ3"/>
<evidence type="ECO:0000313" key="2">
    <source>
        <dbReference type="EMBL" id="GFS21963.1"/>
    </source>
</evidence>
<accession>A0AAV4JGQ3</accession>
<proteinExistence type="predicted"/>
<evidence type="ECO:0008006" key="4">
    <source>
        <dbReference type="Google" id="ProtNLM"/>
    </source>
</evidence>
<sequence length="97" mass="10855">MWAFLYLRLVWENLMTHLCFTDAVSRARRDSTARSPVVDAKALTWTVAGRPDTARCGLSRDVTVANSADVWSILLTKLEDTRNAKSQNNITFTAHSA</sequence>
<keyword evidence="3" id="KW-1185">Reference proteome</keyword>
<evidence type="ECO:0000313" key="3">
    <source>
        <dbReference type="Proteomes" id="UP000762676"/>
    </source>
</evidence>
<name>A0AAV4JGQ3_9GAST</name>
<dbReference type="Proteomes" id="UP000762676">
    <property type="component" value="Unassembled WGS sequence"/>
</dbReference>
<organism evidence="2 3">
    <name type="scientific">Elysia marginata</name>
    <dbReference type="NCBI Taxonomy" id="1093978"/>
    <lineage>
        <taxon>Eukaryota</taxon>
        <taxon>Metazoa</taxon>
        <taxon>Spiralia</taxon>
        <taxon>Lophotrochozoa</taxon>
        <taxon>Mollusca</taxon>
        <taxon>Gastropoda</taxon>
        <taxon>Heterobranchia</taxon>
        <taxon>Euthyneura</taxon>
        <taxon>Panpulmonata</taxon>
        <taxon>Sacoglossa</taxon>
        <taxon>Placobranchoidea</taxon>
        <taxon>Plakobranchidae</taxon>
        <taxon>Elysia</taxon>
    </lineage>
</organism>
<protein>
    <recommendedName>
        <fullName evidence="4">Secreted protein</fullName>
    </recommendedName>
</protein>
<comment type="caution">
    <text evidence="2">The sequence shown here is derived from an EMBL/GenBank/DDBJ whole genome shotgun (WGS) entry which is preliminary data.</text>
</comment>
<keyword evidence="1" id="KW-0732">Signal</keyword>
<feature type="signal peptide" evidence="1">
    <location>
        <begin position="1"/>
        <end position="21"/>
    </location>
</feature>
<reference evidence="2 3" key="1">
    <citation type="journal article" date="2021" name="Elife">
        <title>Chloroplast acquisition without the gene transfer in kleptoplastic sea slugs, Plakobranchus ocellatus.</title>
        <authorList>
            <person name="Maeda T."/>
            <person name="Takahashi S."/>
            <person name="Yoshida T."/>
            <person name="Shimamura S."/>
            <person name="Takaki Y."/>
            <person name="Nagai Y."/>
            <person name="Toyoda A."/>
            <person name="Suzuki Y."/>
            <person name="Arimoto A."/>
            <person name="Ishii H."/>
            <person name="Satoh N."/>
            <person name="Nishiyama T."/>
            <person name="Hasebe M."/>
            <person name="Maruyama T."/>
            <person name="Minagawa J."/>
            <person name="Obokata J."/>
            <person name="Shigenobu S."/>
        </authorList>
    </citation>
    <scope>NUCLEOTIDE SEQUENCE [LARGE SCALE GENOMIC DNA]</scope>
</reference>
<evidence type="ECO:0000256" key="1">
    <source>
        <dbReference type="SAM" id="SignalP"/>
    </source>
</evidence>
<dbReference type="EMBL" id="BMAT01010188">
    <property type="protein sequence ID" value="GFS21963.1"/>
    <property type="molecule type" value="Genomic_DNA"/>
</dbReference>
<feature type="chain" id="PRO_5043461545" description="Secreted protein" evidence="1">
    <location>
        <begin position="22"/>
        <end position="97"/>
    </location>
</feature>
<gene>
    <name evidence="2" type="ORF">ElyMa_005096500</name>
</gene>